<dbReference type="PRINTS" id="PR01036">
    <property type="entry name" value="TCRTETB"/>
</dbReference>
<dbReference type="Gene3D" id="1.20.1720.10">
    <property type="entry name" value="Multidrug resistance protein D"/>
    <property type="match status" value="1"/>
</dbReference>
<accession>A0ABW4B8P4</accession>
<evidence type="ECO:0000256" key="6">
    <source>
        <dbReference type="ARBA" id="ARBA00023136"/>
    </source>
</evidence>
<feature type="transmembrane region" description="Helical" evidence="7">
    <location>
        <begin position="306"/>
        <end position="326"/>
    </location>
</feature>
<evidence type="ECO:0000259" key="8">
    <source>
        <dbReference type="PROSITE" id="PS50850"/>
    </source>
</evidence>
<organism evidence="9 10">
    <name type="scientific">Lacticaseibacillus jixianensis</name>
    <dbReference type="NCBI Taxonomy" id="2486012"/>
    <lineage>
        <taxon>Bacteria</taxon>
        <taxon>Bacillati</taxon>
        <taxon>Bacillota</taxon>
        <taxon>Bacilli</taxon>
        <taxon>Lactobacillales</taxon>
        <taxon>Lactobacillaceae</taxon>
        <taxon>Lacticaseibacillus</taxon>
    </lineage>
</organism>
<dbReference type="InterPro" id="IPR036259">
    <property type="entry name" value="MFS_trans_sf"/>
</dbReference>
<evidence type="ECO:0000256" key="7">
    <source>
        <dbReference type="SAM" id="Phobius"/>
    </source>
</evidence>
<dbReference type="InterPro" id="IPR011701">
    <property type="entry name" value="MFS"/>
</dbReference>
<feature type="transmembrane region" description="Helical" evidence="7">
    <location>
        <begin position="175"/>
        <end position="198"/>
    </location>
</feature>
<dbReference type="PANTHER" id="PTHR42718:SF43">
    <property type="entry name" value="LINCOMYCIN RESISTANCE PROTEIN LMRB"/>
    <property type="match status" value="1"/>
</dbReference>
<evidence type="ECO:0000256" key="1">
    <source>
        <dbReference type="ARBA" id="ARBA00004651"/>
    </source>
</evidence>
<keyword evidence="2" id="KW-0813">Transport</keyword>
<dbReference type="Pfam" id="PF07690">
    <property type="entry name" value="MFS_1"/>
    <property type="match status" value="1"/>
</dbReference>
<feature type="transmembrane region" description="Helical" evidence="7">
    <location>
        <begin position="362"/>
        <end position="381"/>
    </location>
</feature>
<feature type="transmembrane region" description="Helical" evidence="7">
    <location>
        <begin position="86"/>
        <end position="104"/>
    </location>
</feature>
<feature type="transmembrane region" description="Helical" evidence="7">
    <location>
        <begin position="116"/>
        <end position="136"/>
    </location>
</feature>
<comment type="caution">
    <text evidence="9">The sequence shown here is derived from an EMBL/GenBank/DDBJ whole genome shotgun (WGS) entry which is preliminary data.</text>
</comment>
<proteinExistence type="predicted"/>
<feature type="transmembrane region" description="Helical" evidence="7">
    <location>
        <begin position="148"/>
        <end position="169"/>
    </location>
</feature>
<dbReference type="Proteomes" id="UP001597249">
    <property type="component" value="Unassembled WGS sequence"/>
</dbReference>
<feature type="transmembrane region" description="Helical" evidence="7">
    <location>
        <begin position="233"/>
        <end position="253"/>
    </location>
</feature>
<keyword evidence="3" id="KW-1003">Cell membrane</keyword>
<feature type="transmembrane region" description="Helical" evidence="7">
    <location>
        <begin position="273"/>
        <end position="294"/>
    </location>
</feature>
<sequence length="473" mass="49146">MEMSQSLPKARVEIAHPAMAMLGLMIGAFVGMFSETALNIALPSLMATLHVTQGTVQWLVTGYMLVIGICMPLSSLLTKRFATKKIVLFGLGAFLIGAVIAAIAPSFPVLLLGRMLQGIGTGLVLPLMFAVAMQIFPPYRLGTVMGLAALVIMFAPAIGPTITGILLGISSWHAIFWLLVPFLAIAFILTAIAMDTAFEQKAVPVDWPSIILSTIGFAGIVVGTSMASDAGWLSARVIIALVVGVATLAMYAIRQLNQSAPMLNLNAFKNRAFTTGTLLVMLDFGVILASMYLLPQYLQNVMGLPVAMTGLAMLPGGIVNAAVSAVAGRLYDRLGAKWLTRIGFIVAMVGVLILMATNAHSSLGQVIAGHIILMIGAPLAMSPAQTYGLNSLPGSQSADGSAILNTLQQIVGAVATAIATSMLALGTASRAGVAGLTTGAHLGFGFVLIIALVAFVISLGVKGKVKSEDTPLD</sequence>
<dbReference type="PANTHER" id="PTHR42718">
    <property type="entry name" value="MAJOR FACILITATOR SUPERFAMILY MULTIDRUG TRANSPORTER MFSC"/>
    <property type="match status" value="1"/>
</dbReference>
<feature type="transmembrane region" description="Helical" evidence="7">
    <location>
        <begin position="402"/>
        <end position="428"/>
    </location>
</feature>
<feature type="transmembrane region" description="Helical" evidence="7">
    <location>
        <begin position="440"/>
        <end position="461"/>
    </location>
</feature>
<keyword evidence="6 7" id="KW-0472">Membrane</keyword>
<dbReference type="PROSITE" id="PS50850">
    <property type="entry name" value="MFS"/>
    <property type="match status" value="1"/>
</dbReference>
<dbReference type="SUPFAM" id="SSF103473">
    <property type="entry name" value="MFS general substrate transporter"/>
    <property type="match status" value="1"/>
</dbReference>
<feature type="transmembrane region" description="Helical" evidence="7">
    <location>
        <begin position="54"/>
        <end position="74"/>
    </location>
</feature>
<dbReference type="Gene3D" id="1.20.1250.20">
    <property type="entry name" value="MFS general substrate transporter like domains"/>
    <property type="match status" value="1"/>
</dbReference>
<dbReference type="NCBIfam" id="TIGR00711">
    <property type="entry name" value="efflux_EmrB"/>
    <property type="match status" value="1"/>
</dbReference>
<gene>
    <name evidence="9" type="ORF">ACFQ3L_03200</name>
</gene>
<dbReference type="InterPro" id="IPR020846">
    <property type="entry name" value="MFS_dom"/>
</dbReference>
<evidence type="ECO:0000256" key="3">
    <source>
        <dbReference type="ARBA" id="ARBA00022475"/>
    </source>
</evidence>
<reference evidence="10" key="1">
    <citation type="journal article" date="2019" name="Int. J. Syst. Evol. Microbiol.">
        <title>The Global Catalogue of Microorganisms (GCM) 10K type strain sequencing project: providing services to taxonomists for standard genome sequencing and annotation.</title>
        <authorList>
            <consortium name="The Broad Institute Genomics Platform"/>
            <consortium name="The Broad Institute Genome Sequencing Center for Infectious Disease"/>
            <person name="Wu L."/>
            <person name="Ma J."/>
        </authorList>
    </citation>
    <scope>NUCLEOTIDE SEQUENCE [LARGE SCALE GENOMIC DNA]</scope>
    <source>
        <strain evidence="10">CCM 8911</strain>
    </source>
</reference>
<evidence type="ECO:0000313" key="10">
    <source>
        <dbReference type="Proteomes" id="UP001597249"/>
    </source>
</evidence>
<dbReference type="EMBL" id="JBHTMO010000006">
    <property type="protein sequence ID" value="MFD1392595.1"/>
    <property type="molecule type" value="Genomic_DNA"/>
</dbReference>
<feature type="domain" description="Major facilitator superfamily (MFS) profile" evidence="8">
    <location>
        <begin position="20"/>
        <end position="466"/>
    </location>
</feature>
<dbReference type="InterPro" id="IPR004638">
    <property type="entry name" value="EmrB-like"/>
</dbReference>
<keyword evidence="4 7" id="KW-0812">Transmembrane</keyword>
<feature type="transmembrane region" description="Helical" evidence="7">
    <location>
        <begin position="21"/>
        <end position="42"/>
    </location>
</feature>
<comment type="subcellular location">
    <subcellularLocation>
        <location evidence="1">Cell membrane</location>
        <topology evidence="1">Multi-pass membrane protein</topology>
    </subcellularLocation>
</comment>
<feature type="transmembrane region" description="Helical" evidence="7">
    <location>
        <begin position="210"/>
        <end position="227"/>
    </location>
</feature>
<dbReference type="RefSeq" id="WP_125584319.1">
    <property type="nucleotide sequence ID" value="NZ_JBHTMO010000006.1"/>
</dbReference>
<evidence type="ECO:0000313" key="9">
    <source>
        <dbReference type="EMBL" id="MFD1392595.1"/>
    </source>
</evidence>
<evidence type="ECO:0000256" key="2">
    <source>
        <dbReference type="ARBA" id="ARBA00022448"/>
    </source>
</evidence>
<evidence type="ECO:0000256" key="5">
    <source>
        <dbReference type="ARBA" id="ARBA00022989"/>
    </source>
</evidence>
<protein>
    <submittedName>
        <fullName evidence="9">DHA2 family efflux MFS transporter permease subunit</fullName>
    </submittedName>
</protein>
<keyword evidence="5 7" id="KW-1133">Transmembrane helix</keyword>
<evidence type="ECO:0000256" key="4">
    <source>
        <dbReference type="ARBA" id="ARBA00022692"/>
    </source>
</evidence>
<keyword evidence="10" id="KW-1185">Reference proteome</keyword>
<feature type="transmembrane region" description="Helical" evidence="7">
    <location>
        <begin position="338"/>
        <end position="356"/>
    </location>
</feature>
<name>A0ABW4B8P4_9LACO</name>